<organism evidence="2 3">
    <name type="scientific">Thalassomonas actiniarum</name>
    <dbReference type="NCBI Taxonomy" id="485447"/>
    <lineage>
        <taxon>Bacteria</taxon>
        <taxon>Pseudomonadati</taxon>
        <taxon>Pseudomonadota</taxon>
        <taxon>Gammaproteobacteria</taxon>
        <taxon>Alteromonadales</taxon>
        <taxon>Colwelliaceae</taxon>
        <taxon>Thalassomonas</taxon>
    </lineage>
</organism>
<evidence type="ECO:0008006" key="4">
    <source>
        <dbReference type="Google" id="ProtNLM"/>
    </source>
</evidence>
<feature type="signal peptide" evidence="1">
    <location>
        <begin position="1"/>
        <end position="19"/>
    </location>
</feature>
<evidence type="ECO:0000313" key="3">
    <source>
        <dbReference type="Proteomes" id="UP000032568"/>
    </source>
</evidence>
<reference evidence="2 3" key="2">
    <citation type="journal article" date="2022" name="Mar. Drugs">
        <title>Bioassay-Guided Fractionation Leads to the Detection of Cholic Acid Generated by the Rare Thalassomonas sp.</title>
        <authorList>
            <person name="Pheiffer F."/>
            <person name="Schneider Y.K."/>
            <person name="Hansen E.H."/>
            <person name="Andersen J.H."/>
            <person name="Isaksson J."/>
            <person name="Busche T."/>
            <person name="R C."/>
            <person name="Kalinowski J."/>
            <person name="Zyl L.V."/>
            <person name="Trindade M."/>
        </authorList>
    </citation>
    <scope>NUCLEOTIDE SEQUENCE [LARGE SCALE GENOMIC DNA]</scope>
    <source>
        <strain evidence="2 3">A5K-106</strain>
    </source>
</reference>
<gene>
    <name evidence="2" type="ORF">SG35_025580</name>
</gene>
<dbReference type="RefSeq" id="WP_044833435.1">
    <property type="nucleotide sequence ID" value="NZ_CP059735.1"/>
</dbReference>
<protein>
    <recommendedName>
        <fullName evidence="4">Porin</fullName>
    </recommendedName>
</protein>
<reference evidence="2 3" key="1">
    <citation type="journal article" date="2015" name="Genome Announc.">
        <title>Draft Genome Sequences of Marine Isolates of Thalassomonas viridans and Thalassomonas actiniarum.</title>
        <authorList>
            <person name="Olonade I."/>
            <person name="van Zyl L.J."/>
            <person name="Trindade M."/>
        </authorList>
    </citation>
    <scope>NUCLEOTIDE SEQUENCE [LARGE SCALE GENOMIC DNA]</scope>
    <source>
        <strain evidence="2 3">A5K-106</strain>
    </source>
</reference>
<dbReference type="SUPFAM" id="SSF56935">
    <property type="entry name" value="Porins"/>
    <property type="match status" value="1"/>
</dbReference>
<sequence length="411" mass="46290">MIKILGFTLGLLSTGSVLAVETEWHGLLDLRFGSADTLDSYIDGGMGKFGQSDGQQVSLSQLGAELALSWDSGISGHLVANAYLDEEESGIGLTEAYLKYRSLPGASGYRWQSKAGIFYPSISLENNAFAWASKNTLNSSTLNTWLGEEIRVLGAEFMLTRLGKIHNSKHDFSLSGAIFGNNDPAGAMLAWHGWTMSSRQTLWTERRPLPDFEASRPGNMLSNQAKASDPFLELDDRLGVHVKARWKYRGKGELSSGYYANNGQPYIVIKGQYAWKTRFYHLGGKWRLAKGLELSGQYLNGDTLMQSPDKVDVVNNDYASGYLALTKKWRQHQLTLRGEEFSVTDNDNTPGDNNTEYGKAMTVNYRYHYAKNWFFSGEFNWIDSERPARRYIDQPVELTERQLQFSARYFF</sequence>
<evidence type="ECO:0000313" key="2">
    <source>
        <dbReference type="EMBL" id="WDD98584.1"/>
    </source>
</evidence>
<keyword evidence="1" id="KW-0732">Signal</keyword>
<dbReference type="EMBL" id="CP059735">
    <property type="protein sequence ID" value="WDD98584.1"/>
    <property type="molecule type" value="Genomic_DNA"/>
</dbReference>
<proteinExistence type="predicted"/>
<name>A0AAE9YNY6_9GAMM</name>
<dbReference type="AlphaFoldDB" id="A0AAE9YNY6"/>
<accession>A0AAE9YNY6</accession>
<evidence type="ECO:0000256" key="1">
    <source>
        <dbReference type="SAM" id="SignalP"/>
    </source>
</evidence>
<keyword evidence="3" id="KW-1185">Reference proteome</keyword>
<dbReference type="KEGG" id="tact:SG35_025580"/>
<feature type="chain" id="PRO_5042133988" description="Porin" evidence="1">
    <location>
        <begin position="20"/>
        <end position="411"/>
    </location>
</feature>
<dbReference type="Proteomes" id="UP000032568">
    <property type="component" value="Chromosome"/>
</dbReference>